<dbReference type="EMBL" id="CAJVPQ010009483">
    <property type="protein sequence ID" value="CAG8715721.1"/>
    <property type="molecule type" value="Genomic_DNA"/>
</dbReference>
<name>A0A9N9NAB6_9GLOM</name>
<organism evidence="2 3">
    <name type="scientific">Funneliformis caledonium</name>
    <dbReference type="NCBI Taxonomy" id="1117310"/>
    <lineage>
        <taxon>Eukaryota</taxon>
        <taxon>Fungi</taxon>
        <taxon>Fungi incertae sedis</taxon>
        <taxon>Mucoromycota</taxon>
        <taxon>Glomeromycotina</taxon>
        <taxon>Glomeromycetes</taxon>
        <taxon>Glomerales</taxon>
        <taxon>Glomeraceae</taxon>
        <taxon>Funneliformis</taxon>
    </lineage>
</organism>
<evidence type="ECO:0000313" key="2">
    <source>
        <dbReference type="EMBL" id="CAG8715721.1"/>
    </source>
</evidence>
<comment type="caution">
    <text evidence="2">The sequence shown here is derived from an EMBL/GenBank/DDBJ whole genome shotgun (WGS) entry which is preliminary data.</text>
</comment>
<gene>
    <name evidence="2" type="ORF">FCALED_LOCUS14145</name>
</gene>
<proteinExistence type="predicted"/>
<dbReference type="AlphaFoldDB" id="A0A9N9NAB6"/>
<sequence>MPLKKKAKVIGKRKVAGRATSHDTATPGPPTDASTVRRDTASPLRTELSSAMVEVRRIWVKFGDVQPARIDFDGDDVYVLKKAIKKELSPDLDGVAVNRITLRRHGEEEDLRADLTVIVNAPDMYLSLLKSGALISQDHFLSQILPAIHYIERLSSITTHGGFEEPKKISSWIDYFTEVNNFNFENLFLSFSLKAKYNKPTFVDTNHVVRETDVQNALQRISPSGSDMDGSGLSDFVAKKGFLGQNQQPPGKSQSYSSMTQQSSSRQFRNFQQSDFSNRTYLGYGNVGKRFSGV</sequence>
<reference evidence="2" key="1">
    <citation type="submission" date="2021-06" db="EMBL/GenBank/DDBJ databases">
        <authorList>
            <person name="Kallberg Y."/>
            <person name="Tangrot J."/>
            <person name="Rosling A."/>
        </authorList>
    </citation>
    <scope>NUCLEOTIDE SEQUENCE</scope>
    <source>
        <strain evidence="2">UK204</strain>
    </source>
</reference>
<feature type="region of interest" description="Disordered" evidence="1">
    <location>
        <begin position="1"/>
        <end position="42"/>
    </location>
</feature>
<feature type="compositionally biased region" description="Basic residues" evidence="1">
    <location>
        <begin position="1"/>
        <end position="16"/>
    </location>
</feature>
<feature type="compositionally biased region" description="Low complexity" evidence="1">
    <location>
        <begin position="253"/>
        <end position="269"/>
    </location>
</feature>
<dbReference type="OrthoDB" id="2441230at2759"/>
<evidence type="ECO:0000256" key="1">
    <source>
        <dbReference type="SAM" id="MobiDB-lite"/>
    </source>
</evidence>
<protein>
    <submittedName>
        <fullName evidence="2">9982_t:CDS:1</fullName>
    </submittedName>
</protein>
<evidence type="ECO:0000313" key="3">
    <source>
        <dbReference type="Proteomes" id="UP000789570"/>
    </source>
</evidence>
<feature type="region of interest" description="Disordered" evidence="1">
    <location>
        <begin position="244"/>
        <end position="269"/>
    </location>
</feature>
<accession>A0A9N9NAB6</accession>
<keyword evidence="3" id="KW-1185">Reference proteome</keyword>
<dbReference type="Proteomes" id="UP000789570">
    <property type="component" value="Unassembled WGS sequence"/>
</dbReference>